<dbReference type="SMART" id="SM00530">
    <property type="entry name" value="HTH_XRE"/>
    <property type="match status" value="1"/>
</dbReference>
<dbReference type="CDD" id="cd00093">
    <property type="entry name" value="HTH_XRE"/>
    <property type="match status" value="1"/>
</dbReference>
<dbReference type="RefSeq" id="WP_066622611.1">
    <property type="nucleotide sequence ID" value="NZ_FQXL01000025.1"/>
</dbReference>
<proteinExistence type="predicted"/>
<dbReference type="PROSITE" id="PS50943">
    <property type="entry name" value="HTH_CROC1"/>
    <property type="match status" value="1"/>
</dbReference>
<dbReference type="Gene3D" id="1.10.260.40">
    <property type="entry name" value="lambda repressor-like DNA-binding domains"/>
    <property type="match status" value="1"/>
</dbReference>
<feature type="domain" description="HTH cro/C1-type" evidence="1">
    <location>
        <begin position="13"/>
        <end position="72"/>
    </location>
</feature>
<evidence type="ECO:0000313" key="3">
    <source>
        <dbReference type="Proteomes" id="UP000076603"/>
    </source>
</evidence>
<comment type="caution">
    <text evidence="2">The sequence shown here is derived from an EMBL/GenBank/DDBJ whole genome shotgun (WGS) entry which is preliminary data.</text>
</comment>
<reference evidence="2 3" key="1">
    <citation type="submission" date="2016-04" db="EMBL/GenBank/DDBJ databases">
        <title>Genome sequence of Clostridium magnum DSM 2767.</title>
        <authorList>
            <person name="Poehlein A."/>
            <person name="Uhlig R."/>
            <person name="Fischer R."/>
            <person name="Bahl H."/>
            <person name="Daniel R."/>
        </authorList>
    </citation>
    <scope>NUCLEOTIDE SEQUENCE [LARGE SCALE GENOMIC DNA]</scope>
    <source>
        <strain evidence="2 3">DSM 2767</strain>
    </source>
</reference>
<name>A0A162TMS0_9CLOT</name>
<organism evidence="2 3">
    <name type="scientific">Clostridium magnum DSM 2767</name>
    <dbReference type="NCBI Taxonomy" id="1121326"/>
    <lineage>
        <taxon>Bacteria</taxon>
        <taxon>Bacillati</taxon>
        <taxon>Bacillota</taxon>
        <taxon>Clostridia</taxon>
        <taxon>Eubacteriales</taxon>
        <taxon>Clostridiaceae</taxon>
        <taxon>Clostridium</taxon>
    </lineage>
</organism>
<dbReference type="EMBL" id="LWAE01000002">
    <property type="protein sequence ID" value="KZL92840.1"/>
    <property type="molecule type" value="Genomic_DNA"/>
</dbReference>
<dbReference type="SUPFAM" id="SSF47413">
    <property type="entry name" value="lambda repressor-like DNA-binding domains"/>
    <property type="match status" value="1"/>
</dbReference>
<dbReference type="InterPro" id="IPR001387">
    <property type="entry name" value="Cro/C1-type_HTH"/>
</dbReference>
<dbReference type="InterPro" id="IPR010982">
    <property type="entry name" value="Lambda_DNA-bd_dom_sf"/>
</dbReference>
<dbReference type="Proteomes" id="UP000076603">
    <property type="component" value="Unassembled WGS sequence"/>
</dbReference>
<evidence type="ECO:0000313" key="2">
    <source>
        <dbReference type="EMBL" id="KZL92840.1"/>
    </source>
</evidence>
<dbReference type="STRING" id="1121326.CLMAG_26540"/>
<evidence type="ECO:0000259" key="1">
    <source>
        <dbReference type="PROSITE" id="PS50943"/>
    </source>
</evidence>
<sequence>MEHKQQQIIMKNIDRLLKKRNIKRSSLEDEVEVSRGYLSRLKKANPDDNGLNMSYELLKKIADGLKVSMDYLMLDGMDNTTDENALIEFIESLYTMSVDGTQFWNVFTHKQIDSINDPDDFDKLGPISKRVFETGEYDPESRSYKYAWIGWLSLGNGRKIGETIYSKEYITDDFFYANIEKINSTLYLYRVDYTDTDGQHKLTDIIEAYLVNADEAHFLCNSVDWNEYISSKLRDLYQIARDNSSVTRLGEDARKLLNLFNND</sequence>
<dbReference type="GO" id="GO:0003677">
    <property type="term" value="F:DNA binding"/>
    <property type="evidence" value="ECO:0007669"/>
    <property type="project" value="InterPro"/>
</dbReference>
<protein>
    <recommendedName>
        <fullName evidence="1">HTH cro/C1-type domain-containing protein</fullName>
    </recommendedName>
</protein>
<gene>
    <name evidence="2" type="ORF">CLMAG_26540</name>
</gene>
<dbReference type="AlphaFoldDB" id="A0A162TMS0"/>
<accession>A0A162TMS0</accession>
<dbReference type="PATRIC" id="fig|1121326.3.peg.2665"/>
<keyword evidence="3" id="KW-1185">Reference proteome</keyword>